<keyword evidence="1" id="KW-0732">Signal</keyword>
<dbReference type="Proteomes" id="UP000887575">
    <property type="component" value="Unassembled WGS sequence"/>
</dbReference>
<proteinExistence type="predicted"/>
<feature type="signal peptide" evidence="1">
    <location>
        <begin position="1"/>
        <end position="16"/>
    </location>
</feature>
<feature type="chain" id="PRO_5041921432" evidence="1">
    <location>
        <begin position="17"/>
        <end position="152"/>
    </location>
</feature>
<dbReference type="AlphaFoldDB" id="A0AAF3JA45"/>
<evidence type="ECO:0000256" key="1">
    <source>
        <dbReference type="SAM" id="SignalP"/>
    </source>
</evidence>
<protein>
    <submittedName>
        <fullName evidence="3">DUF148 domain-containing protein</fullName>
    </submittedName>
</protein>
<evidence type="ECO:0000313" key="3">
    <source>
        <dbReference type="WBParaSite" id="MBELARI_LOCUS6090"/>
    </source>
</evidence>
<reference evidence="3" key="1">
    <citation type="submission" date="2024-02" db="UniProtKB">
        <authorList>
            <consortium name="WormBaseParasite"/>
        </authorList>
    </citation>
    <scope>IDENTIFICATION</scope>
</reference>
<name>A0AAF3JA45_9BILA</name>
<organism evidence="2 3">
    <name type="scientific">Mesorhabditis belari</name>
    <dbReference type="NCBI Taxonomy" id="2138241"/>
    <lineage>
        <taxon>Eukaryota</taxon>
        <taxon>Metazoa</taxon>
        <taxon>Ecdysozoa</taxon>
        <taxon>Nematoda</taxon>
        <taxon>Chromadorea</taxon>
        <taxon>Rhabditida</taxon>
        <taxon>Rhabditina</taxon>
        <taxon>Rhabditomorpha</taxon>
        <taxon>Rhabditoidea</taxon>
        <taxon>Rhabditidae</taxon>
        <taxon>Mesorhabditinae</taxon>
        <taxon>Mesorhabditis</taxon>
    </lineage>
</organism>
<keyword evidence="2" id="KW-1185">Reference proteome</keyword>
<dbReference type="WBParaSite" id="MBELARI_LOCUS6090">
    <property type="protein sequence ID" value="MBELARI_LOCUS6090"/>
    <property type="gene ID" value="MBELARI_LOCUS6090"/>
</dbReference>
<accession>A0AAF3JA45</accession>
<evidence type="ECO:0000313" key="2">
    <source>
        <dbReference type="Proteomes" id="UP000887575"/>
    </source>
</evidence>
<sequence length="152" mass="17018">MRIYLLIFLQAVRTESEIPRIGSWESNQKATNLQQHSGFFDTLRGLFDGENGFNYEQLKNAAVNYIGSGNSTVIQGLRNMVLGEKTDAQLGDKVESVKDELSGQGKSALEEIMRFLGDTNNSDSFVHEMIKKVLGQQTSEDQSHLSRLFQGK</sequence>